<evidence type="ECO:0008006" key="3">
    <source>
        <dbReference type="Google" id="ProtNLM"/>
    </source>
</evidence>
<dbReference type="PaxDb" id="4097-A0A1S3ZJ16"/>
<evidence type="ECO:0000256" key="1">
    <source>
        <dbReference type="SAM" id="MobiDB-lite"/>
    </source>
</evidence>
<proteinExistence type="predicted"/>
<accession>A0A1S3ZJ16</accession>
<sequence length="406" mass="45449">MAEEQHMAVQEVAMPSIANVTSNIVKPRITGHFELKQSMIQLLHANGQFMGLPHEDPQQHILNFLEISDTYITNGVTPDYVRLTLFPFSLLGEAKRQTAKIRSEIVAFKQKLGESLYSAWERFKGLLRVCPHHNQTNEVLAYIFIEGLHPETKIVVDAAAGGRVLEKNFDEIYALLNKFSKSNPDWQGEMVRHTVQKSAGDLKLDVVSALSAQVATLANQVNKMTLVINKQQAQPVQQVQIFCEVCGEGHTSDLCPVNSEYVYLWVMQIEARSPQAEQPTNSMSHIEEMLKKLMADQQAQAAAHAAAIQNLERQVGQLASAQNTRPVGALPSDTEPNPKAQVNAVTLRNRRVLEEVPKKKKYTASLEGELVPKPIEENEKESEGLELVIVTRPPPSFPQRLQKKKR</sequence>
<feature type="compositionally biased region" description="Basic and acidic residues" evidence="1">
    <location>
        <begin position="374"/>
        <end position="383"/>
    </location>
</feature>
<dbReference type="PANTHER" id="PTHR33223">
    <property type="entry name" value="CCHC-TYPE DOMAIN-CONTAINING PROTEIN"/>
    <property type="match status" value="1"/>
</dbReference>
<organism evidence="2">
    <name type="scientific">Nicotiana tabacum</name>
    <name type="common">Common tobacco</name>
    <dbReference type="NCBI Taxonomy" id="4097"/>
    <lineage>
        <taxon>Eukaryota</taxon>
        <taxon>Viridiplantae</taxon>
        <taxon>Streptophyta</taxon>
        <taxon>Embryophyta</taxon>
        <taxon>Tracheophyta</taxon>
        <taxon>Spermatophyta</taxon>
        <taxon>Magnoliopsida</taxon>
        <taxon>eudicotyledons</taxon>
        <taxon>Gunneridae</taxon>
        <taxon>Pentapetalae</taxon>
        <taxon>asterids</taxon>
        <taxon>lamiids</taxon>
        <taxon>Solanales</taxon>
        <taxon>Solanaceae</taxon>
        <taxon>Nicotianoideae</taxon>
        <taxon>Nicotianeae</taxon>
        <taxon>Nicotiana</taxon>
    </lineage>
</organism>
<dbReference type="RefSeq" id="XP_016464394.1">
    <property type="nucleotide sequence ID" value="XM_016608908.1"/>
</dbReference>
<name>A0A1S3ZJ16_TOBAC</name>
<evidence type="ECO:0000313" key="2">
    <source>
        <dbReference type="RefSeq" id="XP_016464394.1"/>
    </source>
</evidence>
<protein>
    <recommendedName>
        <fullName evidence="3">Retrotransposon gag domain-containing protein</fullName>
    </recommendedName>
</protein>
<gene>
    <name evidence="2" type="primary">LOC107787351</name>
</gene>
<reference evidence="2" key="1">
    <citation type="submission" date="2025-08" db="UniProtKB">
        <authorList>
            <consortium name="RefSeq"/>
        </authorList>
    </citation>
    <scope>IDENTIFICATION</scope>
</reference>
<dbReference type="AlphaFoldDB" id="A0A1S3ZJ16"/>
<feature type="region of interest" description="Disordered" evidence="1">
    <location>
        <begin position="373"/>
        <end position="406"/>
    </location>
</feature>
<dbReference type="PANTHER" id="PTHR33223:SF11">
    <property type="entry name" value="ELEMENT PROTEIN, PUTATIVE-RELATED"/>
    <property type="match status" value="1"/>
</dbReference>
<dbReference type="KEGG" id="nta:107787351"/>
<dbReference type="OrthoDB" id="1298831at2759"/>